<accession>A0ABW1VZW8</accession>
<name>A0ABW1VZW8_9GAMM</name>
<evidence type="ECO:0000313" key="2">
    <source>
        <dbReference type="Proteomes" id="UP001596230"/>
    </source>
</evidence>
<sequence>MKLKKNKRPRKPGGRWIYYLLYQDIIWPCPVRWEWEAGYGGWLPFYYAPTLEFIAADPGRVIRVSRGSASPVLPASGRHGKKSGY</sequence>
<protein>
    <submittedName>
        <fullName evidence="1">Uncharacterized protein</fullName>
    </submittedName>
</protein>
<proteinExistence type="predicted"/>
<organism evidence="1 2">
    <name type="scientific">Tatumella terrea</name>
    <dbReference type="NCBI Taxonomy" id="419007"/>
    <lineage>
        <taxon>Bacteria</taxon>
        <taxon>Pseudomonadati</taxon>
        <taxon>Pseudomonadota</taxon>
        <taxon>Gammaproteobacteria</taxon>
        <taxon>Enterobacterales</taxon>
        <taxon>Erwiniaceae</taxon>
        <taxon>Tatumella</taxon>
    </lineage>
</organism>
<keyword evidence="2" id="KW-1185">Reference proteome</keyword>
<dbReference type="EMBL" id="JBHSUB010000008">
    <property type="protein sequence ID" value="MFC6378180.1"/>
    <property type="molecule type" value="Genomic_DNA"/>
</dbReference>
<dbReference type="Proteomes" id="UP001596230">
    <property type="component" value="Unassembled WGS sequence"/>
</dbReference>
<comment type="caution">
    <text evidence="1">The sequence shown here is derived from an EMBL/GenBank/DDBJ whole genome shotgun (WGS) entry which is preliminary data.</text>
</comment>
<reference evidence="2" key="1">
    <citation type="journal article" date="2019" name="Int. J. Syst. Evol. Microbiol.">
        <title>The Global Catalogue of Microorganisms (GCM) 10K type strain sequencing project: providing services to taxonomists for standard genome sequencing and annotation.</title>
        <authorList>
            <consortium name="The Broad Institute Genomics Platform"/>
            <consortium name="The Broad Institute Genome Sequencing Center for Infectious Disease"/>
            <person name="Wu L."/>
            <person name="Ma J."/>
        </authorList>
    </citation>
    <scope>NUCLEOTIDE SEQUENCE [LARGE SCALE GENOMIC DNA]</scope>
    <source>
        <strain evidence="2">CGMCC 1.18518</strain>
    </source>
</reference>
<evidence type="ECO:0000313" key="1">
    <source>
        <dbReference type="EMBL" id="MFC6378180.1"/>
    </source>
</evidence>
<dbReference type="RefSeq" id="WP_385949390.1">
    <property type="nucleotide sequence ID" value="NZ_JBHSUB010000008.1"/>
</dbReference>
<gene>
    <name evidence="1" type="ORF">ACFP9W_08800</name>
</gene>